<keyword evidence="1" id="KW-0472">Membrane</keyword>
<evidence type="ECO:0000313" key="3">
    <source>
        <dbReference type="Proteomes" id="UP000280099"/>
    </source>
</evidence>
<organism evidence="2 3">
    <name type="scientific">Otariodibacter oris</name>
    <dbReference type="NCBI Taxonomy" id="1032623"/>
    <lineage>
        <taxon>Bacteria</taxon>
        <taxon>Pseudomonadati</taxon>
        <taxon>Pseudomonadota</taxon>
        <taxon>Gammaproteobacteria</taxon>
        <taxon>Pasteurellales</taxon>
        <taxon>Pasteurellaceae</taxon>
        <taxon>Otariodibacter</taxon>
    </lineage>
</organism>
<dbReference type="EMBL" id="RBJC01000004">
    <property type="protein sequence ID" value="RKR77431.1"/>
    <property type="molecule type" value="Genomic_DNA"/>
</dbReference>
<dbReference type="RefSeq" id="WP_147404743.1">
    <property type="nucleotide sequence ID" value="NZ_CP016604.1"/>
</dbReference>
<evidence type="ECO:0000313" key="2">
    <source>
        <dbReference type="EMBL" id="RKR77431.1"/>
    </source>
</evidence>
<dbReference type="AlphaFoldDB" id="A0A420XJW4"/>
<evidence type="ECO:0000256" key="1">
    <source>
        <dbReference type="SAM" id="Phobius"/>
    </source>
</evidence>
<name>A0A420XJW4_9PAST</name>
<keyword evidence="1" id="KW-0812">Transmembrane</keyword>
<keyword evidence="3" id="KW-1185">Reference proteome</keyword>
<feature type="transmembrane region" description="Helical" evidence="1">
    <location>
        <begin position="24"/>
        <end position="44"/>
    </location>
</feature>
<comment type="caution">
    <text evidence="2">The sequence shown here is derived from an EMBL/GenBank/DDBJ whole genome shotgun (WGS) entry which is preliminary data.</text>
</comment>
<gene>
    <name evidence="2" type="ORF">DES31_0761</name>
</gene>
<dbReference type="OrthoDB" id="5679169at2"/>
<sequence length="168" mass="20177">MEWQGINLTDHNAKKWVNKSKSNILIMVTFIFTLFTFTYFSYIYQRDIYLDYITIKNKNIAYKEKMKEIENNIISISKKSTIRKEYIPREKISELTNYLKEIKTSGSLSTVEIHKNSDQTLLVLEGKVNNREEFKKIEEQLKTRKYKYTIENFQTIDDHRILFSISIH</sequence>
<dbReference type="Proteomes" id="UP000280099">
    <property type="component" value="Unassembled WGS sequence"/>
</dbReference>
<accession>A0A420XJW4</accession>
<protein>
    <submittedName>
        <fullName evidence="2">Uncharacterized protein</fullName>
    </submittedName>
</protein>
<keyword evidence="1" id="KW-1133">Transmembrane helix</keyword>
<proteinExistence type="predicted"/>
<reference evidence="2 3" key="1">
    <citation type="submission" date="2018-10" db="EMBL/GenBank/DDBJ databases">
        <title>Genomic Encyclopedia of Type Strains, Phase IV (KMG-IV): sequencing the most valuable type-strain genomes for metagenomic binning, comparative biology and taxonomic classification.</title>
        <authorList>
            <person name="Goeker M."/>
        </authorList>
    </citation>
    <scope>NUCLEOTIDE SEQUENCE [LARGE SCALE GENOMIC DNA]</scope>
    <source>
        <strain evidence="2 3">DSM 23800</strain>
    </source>
</reference>